<protein>
    <submittedName>
        <fullName evidence="1">Uncharacterized protein</fullName>
    </submittedName>
</protein>
<dbReference type="Proteomes" id="UP001189122">
    <property type="component" value="Unassembled WGS sequence"/>
</dbReference>
<name>A0ABN7E9L8_SPIIN</name>
<reference evidence="2" key="1">
    <citation type="journal article" date="2020" name="Sci. Rep.">
        <title>Chromosome-scale genome assembly for the duckweed Spirodela intermedia, integrating cytogenetic maps, PacBio and Oxford Nanopore libraries.</title>
        <authorList>
            <person name="Hoang P.T.N."/>
            <person name="Fiebig A."/>
            <person name="Novak P."/>
            <person name="Macas J."/>
            <person name="Cao H.X."/>
            <person name="Stepanenko A."/>
            <person name="Chen G."/>
            <person name="Borisjuk N."/>
            <person name="Scholz U."/>
            <person name="Schubert I."/>
        </authorList>
    </citation>
    <scope>NUCLEOTIDE SEQUENCE [LARGE SCALE GENOMIC DNA]</scope>
</reference>
<comment type="caution">
    <text evidence="1">The sequence shown here is derived from an EMBL/GenBank/DDBJ whole genome shotgun (WGS) entry which is preliminary data.</text>
</comment>
<gene>
    <name evidence="1" type="ORF">SI7747_UN020876</name>
</gene>
<sequence length="19" mass="1961">MDKNSAPICSTRGGQLIGL</sequence>
<evidence type="ECO:0000313" key="1">
    <source>
        <dbReference type="EMBL" id="CAA6674518.1"/>
    </source>
</evidence>
<organism evidence="1 2">
    <name type="scientific">Spirodela intermedia</name>
    <name type="common">Intermediate duckweed</name>
    <dbReference type="NCBI Taxonomy" id="51605"/>
    <lineage>
        <taxon>Eukaryota</taxon>
        <taxon>Viridiplantae</taxon>
        <taxon>Streptophyta</taxon>
        <taxon>Embryophyta</taxon>
        <taxon>Tracheophyta</taxon>
        <taxon>Spermatophyta</taxon>
        <taxon>Magnoliopsida</taxon>
        <taxon>Liliopsida</taxon>
        <taxon>Araceae</taxon>
        <taxon>Lemnoideae</taxon>
        <taxon>Spirodela</taxon>
    </lineage>
</organism>
<accession>A0ABN7E9L8</accession>
<proteinExistence type="predicted"/>
<keyword evidence="2" id="KW-1185">Reference proteome</keyword>
<evidence type="ECO:0000313" key="2">
    <source>
        <dbReference type="Proteomes" id="UP001189122"/>
    </source>
</evidence>
<dbReference type="EMBL" id="CACRZD030000118">
    <property type="protein sequence ID" value="CAA6674518.1"/>
    <property type="molecule type" value="Genomic_DNA"/>
</dbReference>